<dbReference type="GO" id="GO:0020037">
    <property type="term" value="F:heme binding"/>
    <property type="evidence" value="ECO:0007669"/>
    <property type="project" value="InterPro"/>
</dbReference>
<dbReference type="OrthoDB" id="428556at2759"/>
<sequence>MGAGEGRAADGLAVLFATHYARMFADPRMAVLFDTRHADSNASALEHGTRLAATLMDLWYGTREYASLGRGSSFRNVGRAHARAKRCPLRPNSGTGAPRFSEAQRDAWLGHVLIACEECGASAELQHQIGRFLGSRVNAYGPFRDDD</sequence>
<name>A0A830HF69_9CHLO</name>
<reference evidence="1" key="1">
    <citation type="submission" date="2020-10" db="EMBL/GenBank/DDBJ databases">
        <title>Unveiling of a novel bifunctional photoreceptor, Dualchrome1, isolated from a cosmopolitan green alga.</title>
        <authorList>
            <person name="Suzuki S."/>
            <person name="Kawachi M."/>
        </authorList>
    </citation>
    <scope>NUCLEOTIDE SEQUENCE</scope>
    <source>
        <strain evidence="1">NIES 2893</strain>
    </source>
</reference>
<dbReference type="InterPro" id="IPR012292">
    <property type="entry name" value="Globin/Proto"/>
</dbReference>
<proteinExistence type="predicted"/>
<dbReference type="GO" id="GO:0019825">
    <property type="term" value="F:oxygen binding"/>
    <property type="evidence" value="ECO:0007669"/>
    <property type="project" value="InterPro"/>
</dbReference>
<dbReference type="EMBL" id="BNJQ01000007">
    <property type="protein sequence ID" value="GHP04271.1"/>
    <property type="molecule type" value="Genomic_DNA"/>
</dbReference>
<dbReference type="AlphaFoldDB" id="A0A830HF69"/>
<accession>A0A830HF69</accession>
<organism evidence="1 2">
    <name type="scientific">Pycnococcus provasolii</name>
    <dbReference type="NCBI Taxonomy" id="41880"/>
    <lineage>
        <taxon>Eukaryota</taxon>
        <taxon>Viridiplantae</taxon>
        <taxon>Chlorophyta</taxon>
        <taxon>Pseudoscourfieldiophyceae</taxon>
        <taxon>Pseudoscourfieldiales</taxon>
        <taxon>Pycnococcaceae</taxon>
        <taxon>Pycnococcus</taxon>
    </lineage>
</organism>
<dbReference type="SUPFAM" id="SSF46458">
    <property type="entry name" value="Globin-like"/>
    <property type="match status" value="1"/>
</dbReference>
<evidence type="ECO:0000313" key="1">
    <source>
        <dbReference type="EMBL" id="GHP04271.1"/>
    </source>
</evidence>
<evidence type="ECO:0000313" key="2">
    <source>
        <dbReference type="Proteomes" id="UP000660262"/>
    </source>
</evidence>
<dbReference type="Gene3D" id="1.10.490.10">
    <property type="entry name" value="Globins"/>
    <property type="match status" value="1"/>
</dbReference>
<dbReference type="Proteomes" id="UP000660262">
    <property type="component" value="Unassembled WGS sequence"/>
</dbReference>
<protein>
    <recommendedName>
        <fullName evidence="3">Globin</fullName>
    </recommendedName>
</protein>
<keyword evidence="2" id="KW-1185">Reference proteome</keyword>
<comment type="caution">
    <text evidence="1">The sequence shown here is derived from an EMBL/GenBank/DDBJ whole genome shotgun (WGS) entry which is preliminary data.</text>
</comment>
<gene>
    <name evidence="1" type="ORF">PPROV_000302500</name>
</gene>
<evidence type="ECO:0008006" key="3">
    <source>
        <dbReference type="Google" id="ProtNLM"/>
    </source>
</evidence>
<dbReference type="InterPro" id="IPR009050">
    <property type="entry name" value="Globin-like_sf"/>
</dbReference>